<gene>
    <name evidence="1" type="ORF">BDV95DRAFT_190019</name>
</gene>
<reference evidence="1 2" key="1">
    <citation type="submission" date="2020-01" db="EMBL/GenBank/DDBJ databases">
        <authorList>
            <consortium name="DOE Joint Genome Institute"/>
            <person name="Haridas S."/>
            <person name="Albert R."/>
            <person name="Binder M."/>
            <person name="Bloem J."/>
            <person name="Labutti K."/>
            <person name="Salamov A."/>
            <person name="Andreopoulos B."/>
            <person name="Baker S.E."/>
            <person name="Barry K."/>
            <person name="Bills G."/>
            <person name="Bluhm B.H."/>
            <person name="Cannon C."/>
            <person name="Castanera R."/>
            <person name="Culley D.E."/>
            <person name="Daum C."/>
            <person name="Ezra D."/>
            <person name="Gonzalez J.B."/>
            <person name="Henrissat B."/>
            <person name="Kuo A."/>
            <person name="Liang C."/>
            <person name="Lipzen A."/>
            <person name="Lutzoni F."/>
            <person name="Magnuson J."/>
            <person name="Mondo S."/>
            <person name="Nolan M."/>
            <person name="Ohm R."/>
            <person name="Pangilinan J."/>
            <person name="Park H.-J.H."/>
            <person name="Ramirez L."/>
            <person name="Alfaro M."/>
            <person name="Sun H."/>
            <person name="Tritt A."/>
            <person name="Yoshinaga Y."/>
            <person name="Zwiers L.-H.L."/>
            <person name="Turgeon B.G."/>
            <person name="Goodwin S.B."/>
            <person name="Spatafora J.W."/>
            <person name="Crous P.W."/>
            <person name="Grigoriev I.V."/>
        </authorList>
    </citation>
    <scope>NUCLEOTIDE SEQUENCE [LARGE SCALE GENOMIC DNA]</scope>
    <source>
        <strain evidence="1 2">CBS 611.86</strain>
    </source>
</reference>
<accession>A0A7C8M2Q7</accession>
<dbReference type="Proteomes" id="UP000481861">
    <property type="component" value="Unassembled WGS sequence"/>
</dbReference>
<protein>
    <submittedName>
        <fullName evidence="1">Uncharacterized protein</fullName>
    </submittedName>
</protein>
<proteinExistence type="predicted"/>
<organism evidence="1 2">
    <name type="scientific">Massariosphaeria phaeospora</name>
    <dbReference type="NCBI Taxonomy" id="100035"/>
    <lineage>
        <taxon>Eukaryota</taxon>
        <taxon>Fungi</taxon>
        <taxon>Dikarya</taxon>
        <taxon>Ascomycota</taxon>
        <taxon>Pezizomycotina</taxon>
        <taxon>Dothideomycetes</taxon>
        <taxon>Pleosporomycetidae</taxon>
        <taxon>Pleosporales</taxon>
        <taxon>Pleosporales incertae sedis</taxon>
        <taxon>Massariosphaeria</taxon>
    </lineage>
</organism>
<name>A0A7C8M2Q7_9PLEO</name>
<dbReference type="OrthoDB" id="3746429at2759"/>
<keyword evidence="2" id="KW-1185">Reference proteome</keyword>
<sequence length="284" mass="30661">MKRPNYAYPEVLAQRLPVPIYNAIVSDLSTDGAYLKTMAFANPAHDNLWFEPDMVGDAKASVADVASRFGGKYEDFSTLDLTEARGGGGGAADRGLGGGAGANPLRRLTLHRYRLNPLISLMARPALRRAVNGIGAIGLALLYEDPTASSVRSDGCTHHLGDTHHRDLHDSTTYTALDLRGSVDIAKLDVAYVPGTGYIAGVTFFDRVGRGEGGGVLTERLRWRQWEGKEPEGVVHVDNEPPERGDGAVWLFVGLAGTWVNTFGHGHLLARVSGVWRREGEEDG</sequence>
<comment type="caution">
    <text evidence="1">The sequence shown here is derived from an EMBL/GenBank/DDBJ whole genome shotgun (WGS) entry which is preliminary data.</text>
</comment>
<evidence type="ECO:0000313" key="1">
    <source>
        <dbReference type="EMBL" id="KAF2866896.1"/>
    </source>
</evidence>
<dbReference type="EMBL" id="JAADJZ010000025">
    <property type="protein sequence ID" value="KAF2866896.1"/>
    <property type="molecule type" value="Genomic_DNA"/>
</dbReference>
<evidence type="ECO:0000313" key="2">
    <source>
        <dbReference type="Proteomes" id="UP000481861"/>
    </source>
</evidence>
<dbReference type="AlphaFoldDB" id="A0A7C8M2Q7"/>